<keyword evidence="4" id="KW-1185">Reference proteome</keyword>
<keyword evidence="2" id="KW-0732">Signal</keyword>
<dbReference type="EMBL" id="VZZJ01000007">
    <property type="protein sequence ID" value="KAB1073633.1"/>
    <property type="molecule type" value="Genomic_DNA"/>
</dbReference>
<protein>
    <submittedName>
        <fullName evidence="3">Uncharacterized protein</fullName>
    </submittedName>
</protein>
<name>A0A6N6MT60_9HYPH</name>
<evidence type="ECO:0000313" key="3">
    <source>
        <dbReference type="EMBL" id="KAB1073633.1"/>
    </source>
</evidence>
<accession>A0A6N6MT60</accession>
<feature type="compositionally biased region" description="Basic and acidic residues" evidence="1">
    <location>
        <begin position="74"/>
        <end position="89"/>
    </location>
</feature>
<feature type="compositionally biased region" description="Low complexity" evidence="1">
    <location>
        <begin position="19"/>
        <end position="32"/>
    </location>
</feature>
<sequence length="115" mass="12026">MIPRFLIAVLLAAALAPAAASARDGSAPGDGSVSTLQPAQAGREAESLLRELRRDQARTPAPGGALSPGTPMRKQADRMRREMAADKKGRGARKASRPDQITADPVPRGICIGCR</sequence>
<feature type="compositionally biased region" description="Basic and acidic residues" evidence="1">
    <location>
        <begin position="43"/>
        <end position="57"/>
    </location>
</feature>
<dbReference type="Proteomes" id="UP000441523">
    <property type="component" value="Unassembled WGS sequence"/>
</dbReference>
<gene>
    <name evidence="3" type="ORF">F6X51_10590</name>
</gene>
<comment type="caution">
    <text evidence="3">The sequence shown here is derived from an EMBL/GenBank/DDBJ whole genome shotgun (WGS) entry which is preliminary data.</text>
</comment>
<evidence type="ECO:0000256" key="2">
    <source>
        <dbReference type="SAM" id="SignalP"/>
    </source>
</evidence>
<evidence type="ECO:0000313" key="4">
    <source>
        <dbReference type="Proteomes" id="UP000441523"/>
    </source>
</evidence>
<feature type="region of interest" description="Disordered" evidence="1">
    <location>
        <begin position="19"/>
        <end position="108"/>
    </location>
</feature>
<organism evidence="3 4">
    <name type="scientific">Methylobacterium planeticum</name>
    <dbReference type="NCBI Taxonomy" id="2615211"/>
    <lineage>
        <taxon>Bacteria</taxon>
        <taxon>Pseudomonadati</taxon>
        <taxon>Pseudomonadota</taxon>
        <taxon>Alphaproteobacteria</taxon>
        <taxon>Hyphomicrobiales</taxon>
        <taxon>Methylobacteriaceae</taxon>
        <taxon>Methylobacterium</taxon>
    </lineage>
</organism>
<evidence type="ECO:0000256" key="1">
    <source>
        <dbReference type="SAM" id="MobiDB-lite"/>
    </source>
</evidence>
<dbReference type="AlphaFoldDB" id="A0A6N6MT60"/>
<feature type="chain" id="PRO_5026950098" evidence="2">
    <location>
        <begin position="23"/>
        <end position="115"/>
    </location>
</feature>
<proteinExistence type="predicted"/>
<dbReference type="RefSeq" id="WP_150963360.1">
    <property type="nucleotide sequence ID" value="NZ_VZZJ01000007.1"/>
</dbReference>
<reference evidence="3 4" key="1">
    <citation type="submission" date="2019-09" db="EMBL/GenBank/DDBJ databases">
        <title>YIM 132548 draft genome.</title>
        <authorList>
            <person name="Jiang L."/>
        </authorList>
    </citation>
    <scope>NUCLEOTIDE SEQUENCE [LARGE SCALE GENOMIC DNA]</scope>
    <source>
        <strain evidence="3 4">YIM 132548</strain>
    </source>
</reference>
<feature type="signal peptide" evidence="2">
    <location>
        <begin position="1"/>
        <end position="22"/>
    </location>
</feature>